<keyword evidence="3" id="KW-1185">Reference proteome</keyword>
<evidence type="ECO:0000313" key="3">
    <source>
        <dbReference type="Proteomes" id="UP000092154"/>
    </source>
</evidence>
<proteinExistence type="predicted"/>
<feature type="compositionally biased region" description="Polar residues" evidence="1">
    <location>
        <begin position="198"/>
        <end position="217"/>
    </location>
</feature>
<sequence>MTALGTVTGNRAQYPSASEESAIPLHGWSQPRPEPVLEPDVSLTARAAQPQPRNSDVTTSGEPSNRELVGDPDLGVSQSNPAFSDSKGTDMPLIRMEEPRAPQEHDTAPVDIARSPSPDKSHASQTSPSGVYSSESESEAAANMKNYPYGMTQPHPTFSSNEDALKPRTNTMQPGHSKASSQKMGGQRKRSAPRSIQREPSSTTSIISGESDSPQQP</sequence>
<accession>A0A1B7MX55</accession>
<feature type="compositionally biased region" description="Basic and acidic residues" evidence="1">
    <location>
        <begin position="95"/>
        <end position="108"/>
    </location>
</feature>
<dbReference type="InParanoid" id="A0A1B7MX55"/>
<dbReference type="Proteomes" id="UP000092154">
    <property type="component" value="Unassembled WGS sequence"/>
</dbReference>
<feature type="compositionally biased region" description="Polar residues" evidence="1">
    <location>
        <begin position="123"/>
        <end position="132"/>
    </location>
</feature>
<evidence type="ECO:0000256" key="1">
    <source>
        <dbReference type="SAM" id="MobiDB-lite"/>
    </source>
</evidence>
<feature type="compositionally biased region" description="Low complexity" evidence="1">
    <location>
        <begin position="133"/>
        <end position="142"/>
    </location>
</feature>
<feature type="compositionally biased region" description="Polar residues" evidence="1">
    <location>
        <begin position="51"/>
        <end position="63"/>
    </location>
</feature>
<gene>
    <name evidence="2" type="ORF">K503DRAFT_771780</name>
</gene>
<evidence type="ECO:0000313" key="2">
    <source>
        <dbReference type="EMBL" id="OAX37141.1"/>
    </source>
</evidence>
<reference evidence="2 3" key="1">
    <citation type="submission" date="2016-06" db="EMBL/GenBank/DDBJ databases">
        <title>Comparative genomics of the ectomycorrhizal sister species Rhizopogon vinicolor and Rhizopogon vesiculosus (Basidiomycota: Boletales) reveals a divergence of the mating type B locus.</title>
        <authorList>
            <consortium name="DOE Joint Genome Institute"/>
            <person name="Mujic A.B."/>
            <person name="Kuo A."/>
            <person name="Tritt A."/>
            <person name="Lipzen A."/>
            <person name="Chen C."/>
            <person name="Johnson J."/>
            <person name="Sharma A."/>
            <person name="Barry K."/>
            <person name="Grigoriev I.V."/>
            <person name="Spatafora J.W."/>
        </authorList>
    </citation>
    <scope>NUCLEOTIDE SEQUENCE [LARGE SCALE GENOMIC DNA]</scope>
    <source>
        <strain evidence="2 3">AM-OR11-026</strain>
    </source>
</reference>
<feature type="compositionally biased region" description="Polar residues" evidence="1">
    <location>
        <begin position="154"/>
        <end position="184"/>
    </location>
</feature>
<dbReference type="EMBL" id="KV448369">
    <property type="protein sequence ID" value="OAX37141.1"/>
    <property type="molecule type" value="Genomic_DNA"/>
</dbReference>
<organism evidence="2 3">
    <name type="scientific">Rhizopogon vinicolor AM-OR11-026</name>
    <dbReference type="NCBI Taxonomy" id="1314800"/>
    <lineage>
        <taxon>Eukaryota</taxon>
        <taxon>Fungi</taxon>
        <taxon>Dikarya</taxon>
        <taxon>Basidiomycota</taxon>
        <taxon>Agaricomycotina</taxon>
        <taxon>Agaricomycetes</taxon>
        <taxon>Agaricomycetidae</taxon>
        <taxon>Boletales</taxon>
        <taxon>Suillineae</taxon>
        <taxon>Rhizopogonaceae</taxon>
        <taxon>Rhizopogon</taxon>
    </lineage>
</organism>
<dbReference type="AlphaFoldDB" id="A0A1B7MX55"/>
<dbReference type="STRING" id="1314800.A0A1B7MX55"/>
<feature type="compositionally biased region" description="Polar residues" evidence="1">
    <location>
        <begin position="1"/>
        <end position="19"/>
    </location>
</feature>
<protein>
    <submittedName>
        <fullName evidence="2">Uncharacterized protein</fullName>
    </submittedName>
</protein>
<feature type="region of interest" description="Disordered" evidence="1">
    <location>
        <begin position="1"/>
        <end position="217"/>
    </location>
</feature>
<name>A0A1B7MX55_9AGAM</name>